<comment type="caution">
    <text evidence="2">The sequence shown here is derived from an EMBL/GenBank/DDBJ whole genome shotgun (WGS) entry which is preliminary data.</text>
</comment>
<accession>A0AAN7GUI6</accession>
<evidence type="ECO:0000256" key="1">
    <source>
        <dbReference type="SAM" id="MobiDB-lite"/>
    </source>
</evidence>
<gene>
    <name evidence="2" type="ORF">QBC38DRAFT_447407</name>
</gene>
<sequence>MSWLILEKPFPLPPSTSHSQIYNQLLGTIVQDYTNPTNRRPSRISEQSPLYIHSPVGHLLEYNYTSISGGTEVPTGAVLGAAFSGLPVALDGGLLGPDSNNGQVFKGVQQERCVVAIEVATVYSQGPCRVKKDDVVNEPEWVLGDIGESLNGLMDHSEEVASDDDDDDDDDDYSDLSEEESRSEVEYNRSSSEDSSDESGDCQSDAAEIERWQSIKSQFASSEVVIEEVCLENV</sequence>
<evidence type="ECO:0000313" key="2">
    <source>
        <dbReference type="EMBL" id="KAK4223400.1"/>
    </source>
</evidence>
<keyword evidence="3" id="KW-1185">Reference proteome</keyword>
<protein>
    <submittedName>
        <fullName evidence="2">Uncharacterized protein</fullName>
    </submittedName>
</protein>
<evidence type="ECO:0000313" key="3">
    <source>
        <dbReference type="Proteomes" id="UP001301958"/>
    </source>
</evidence>
<dbReference type="AlphaFoldDB" id="A0AAN7GUI6"/>
<organism evidence="2 3">
    <name type="scientific">Podospora fimiseda</name>
    <dbReference type="NCBI Taxonomy" id="252190"/>
    <lineage>
        <taxon>Eukaryota</taxon>
        <taxon>Fungi</taxon>
        <taxon>Dikarya</taxon>
        <taxon>Ascomycota</taxon>
        <taxon>Pezizomycotina</taxon>
        <taxon>Sordariomycetes</taxon>
        <taxon>Sordariomycetidae</taxon>
        <taxon>Sordariales</taxon>
        <taxon>Podosporaceae</taxon>
        <taxon>Podospora</taxon>
    </lineage>
</organism>
<reference evidence="2" key="1">
    <citation type="journal article" date="2023" name="Mol. Phylogenet. Evol.">
        <title>Genome-scale phylogeny and comparative genomics of the fungal order Sordariales.</title>
        <authorList>
            <person name="Hensen N."/>
            <person name="Bonometti L."/>
            <person name="Westerberg I."/>
            <person name="Brannstrom I.O."/>
            <person name="Guillou S."/>
            <person name="Cros-Aarteil S."/>
            <person name="Calhoun S."/>
            <person name="Haridas S."/>
            <person name="Kuo A."/>
            <person name="Mondo S."/>
            <person name="Pangilinan J."/>
            <person name="Riley R."/>
            <person name="LaButti K."/>
            <person name="Andreopoulos B."/>
            <person name="Lipzen A."/>
            <person name="Chen C."/>
            <person name="Yan M."/>
            <person name="Daum C."/>
            <person name="Ng V."/>
            <person name="Clum A."/>
            <person name="Steindorff A."/>
            <person name="Ohm R.A."/>
            <person name="Martin F."/>
            <person name="Silar P."/>
            <person name="Natvig D.O."/>
            <person name="Lalanne C."/>
            <person name="Gautier V."/>
            <person name="Ament-Velasquez S.L."/>
            <person name="Kruys A."/>
            <person name="Hutchinson M.I."/>
            <person name="Powell A.J."/>
            <person name="Barry K."/>
            <person name="Miller A.N."/>
            <person name="Grigoriev I.V."/>
            <person name="Debuchy R."/>
            <person name="Gladieux P."/>
            <person name="Hiltunen Thoren M."/>
            <person name="Johannesson H."/>
        </authorList>
    </citation>
    <scope>NUCLEOTIDE SEQUENCE</scope>
    <source>
        <strain evidence="2">CBS 990.96</strain>
    </source>
</reference>
<dbReference type="Proteomes" id="UP001301958">
    <property type="component" value="Unassembled WGS sequence"/>
</dbReference>
<name>A0AAN7GUI6_9PEZI</name>
<reference evidence="2" key="2">
    <citation type="submission" date="2023-05" db="EMBL/GenBank/DDBJ databases">
        <authorList>
            <consortium name="Lawrence Berkeley National Laboratory"/>
            <person name="Steindorff A."/>
            <person name="Hensen N."/>
            <person name="Bonometti L."/>
            <person name="Westerberg I."/>
            <person name="Brannstrom I.O."/>
            <person name="Guillou S."/>
            <person name="Cros-Aarteil S."/>
            <person name="Calhoun S."/>
            <person name="Haridas S."/>
            <person name="Kuo A."/>
            <person name="Mondo S."/>
            <person name="Pangilinan J."/>
            <person name="Riley R."/>
            <person name="Labutti K."/>
            <person name="Andreopoulos B."/>
            <person name="Lipzen A."/>
            <person name="Chen C."/>
            <person name="Yanf M."/>
            <person name="Daum C."/>
            <person name="Ng V."/>
            <person name="Clum A."/>
            <person name="Ohm R."/>
            <person name="Martin F."/>
            <person name="Silar P."/>
            <person name="Natvig D."/>
            <person name="Lalanne C."/>
            <person name="Gautier V."/>
            <person name="Ament-Velasquez S.L."/>
            <person name="Kruys A."/>
            <person name="Hutchinson M.I."/>
            <person name="Powell A.J."/>
            <person name="Barry K."/>
            <person name="Miller A.N."/>
            <person name="Grigoriev I.V."/>
            <person name="Debuchy R."/>
            <person name="Gladieux P."/>
            <person name="Thoren M.H."/>
            <person name="Johannesson H."/>
        </authorList>
    </citation>
    <scope>NUCLEOTIDE SEQUENCE</scope>
    <source>
        <strain evidence="2">CBS 990.96</strain>
    </source>
</reference>
<feature type="compositionally biased region" description="Acidic residues" evidence="1">
    <location>
        <begin position="160"/>
        <end position="178"/>
    </location>
</feature>
<proteinExistence type="predicted"/>
<feature type="region of interest" description="Disordered" evidence="1">
    <location>
        <begin position="158"/>
        <end position="207"/>
    </location>
</feature>
<dbReference type="EMBL" id="MU865428">
    <property type="protein sequence ID" value="KAK4223400.1"/>
    <property type="molecule type" value="Genomic_DNA"/>
</dbReference>